<evidence type="ECO:0000256" key="5">
    <source>
        <dbReference type="ARBA" id="ARBA00023157"/>
    </source>
</evidence>
<gene>
    <name evidence="12" type="ORF">MUK42_30666</name>
</gene>
<dbReference type="EMBL" id="CP097505">
    <property type="protein sequence ID" value="URD94218.1"/>
    <property type="molecule type" value="Genomic_DNA"/>
</dbReference>
<dbReference type="CDD" id="cd11019">
    <property type="entry name" value="OsENODL1_like"/>
    <property type="match status" value="1"/>
</dbReference>
<evidence type="ECO:0000313" key="12">
    <source>
        <dbReference type="EMBL" id="URD94218.1"/>
    </source>
</evidence>
<protein>
    <submittedName>
        <fullName evidence="12">Early nodulin-like protein</fullName>
    </submittedName>
</protein>
<comment type="similarity">
    <text evidence="8">Belongs to the early nodulin-like (ENODL) family.</text>
</comment>
<comment type="subcellular location">
    <subcellularLocation>
        <location evidence="9">Endomembrane system</location>
        <topology evidence="9">Lipid-anchor</topology>
    </subcellularLocation>
    <subcellularLocation>
        <location evidence="1">Membrane</location>
        <topology evidence="1">Lipid-anchor</topology>
        <topology evidence="1">GPI-anchor</topology>
    </subcellularLocation>
</comment>
<evidence type="ECO:0000256" key="9">
    <source>
        <dbReference type="ARBA" id="ARBA00037868"/>
    </source>
</evidence>
<dbReference type="PANTHER" id="PTHR33021">
    <property type="entry name" value="BLUE COPPER PROTEIN"/>
    <property type="match status" value="1"/>
</dbReference>
<dbReference type="InterPro" id="IPR039391">
    <property type="entry name" value="Phytocyanin-like"/>
</dbReference>
<name>A0A9E7FHV8_9LILI</name>
<keyword evidence="13" id="KW-1185">Reference proteome</keyword>
<keyword evidence="3 10" id="KW-0732">Signal</keyword>
<dbReference type="OrthoDB" id="1937044at2759"/>
<dbReference type="AlphaFoldDB" id="A0A9E7FHV8"/>
<evidence type="ECO:0000256" key="8">
    <source>
        <dbReference type="ARBA" id="ARBA00035011"/>
    </source>
</evidence>
<keyword evidence="2" id="KW-0336">GPI-anchor</keyword>
<dbReference type="InterPro" id="IPR003245">
    <property type="entry name" value="Phytocyanin_dom"/>
</dbReference>
<keyword evidence="7" id="KW-0449">Lipoprotein</keyword>
<dbReference type="PANTHER" id="PTHR33021:SF197">
    <property type="entry name" value="EARLY NODULIN-LIKE PROTEIN 13"/>
    <property type="match status" value="1"/>
</dbReference>
<dbReference type="GO" id="GO:0005886">
    <property type="term" value="C:plasma membrane"/>
    <property type="evidence" value="ECO:0007669"/>
    <property type="project" value="TreeGrafter"/>
</dbReference>
<evidence type="ECO:0000259" key="11">
    <source>
        <dbReference type="PROSITE" id="PS51485"/>
    </source>
</evidence>
<evidence type="ECO:0000256" key="7">
    <source>
        <dbReference type="ARBA" id="ARBA00023288"/>
    </source>
</evidence>
<dbReference type="Proteomes" id="UP001055439">
    <property type="component" value="Chromosome 3"/>
</dbReference>
<dbReference type="InterPro" id="IPR041846">
    <property type="entry name" value="ENL_dom"/>
</dbReference>
<feature type="signal peptide" evidence="10">
    <location>
        <begin position="1"/>
        <end position="25"/>
    </location>
</feature>
<keyword evidence="5" id="KW-1015">Disulfide bond</keyword>
<keyword evidence="6" id="KW-0325">Glycoprotein</keyword>
<organism evidence="12 13">
    <name type="scientific">Musa troglodytarum</name>
    <name type="common">fe'i banana</name>
    <dbReference type="NCBI Taxonomy" id="320322"/>
    <lineage>
        <taxon>Eukaryota</taxon>
        <taxon>Viridiplantae</taxon>
        <taxon>Streptophyta</taxon>
        <taxon>Embryophyta</taxon>
        <taxon>Tracheophyta</taxon>
        <taxon>Spermatophyta</taxon>
        <taxon>Magnoliopsida</taxon>
        <taxon>Liliopsida</taxon>
        <taxon>Zingiberales</taxon>
        <taxon>Musaceae</taxon>
        <taxon>Musa</taxon>
    </lineage>
</organism>
<evidence type="ECO:0000256" key="3">
    <source>
        <dbReference type="ARBA" id="ARBA00022729"/>
    </source>
</evidence>
<evidence type="ECO:0000313" key="13">
    <source>
        <dbReference type="Proteomes" id="UP001055439"/>
    </source>
</evidence>
<dbReference type="InterPro" id="IPR008972">
    <property type="entry name" value="Cupredoxin"/>
</dbReference>
<dbReference type="Gene3D" id="2.60.40.420">
    <property type="entry name" value="Cupredoxins - blue copper proteins"/>
    <property type="match status" value="1"/>
</dbReference>
<evidence type="ECO:0000256" key="2">
    <source>
        <dbReference type="ARBA" id="ARBA00022622"/>
    </source>
</evidence>
<evidence type="ECO:0000256" key="1">
    <source>
        <dbReference type="ARBA" id="ARBA00004589"/>
    </source>
</evidence>
<sequence length="194" mass="20415">MASSESLSPFCLALLLASILGSSEARDFLVGGNDNAWRVPPNTTDSLNQWAENNRFQVGDSLEKQDTDKSPISCTPVWKYEAAKDSVLQVTRDAYLGCNRSSPVAEHKDGATVVRLHRPGAYYFISGAAGACEEGEKLIVVVMSERHSLRGLATAPSPAESEGPAIAPTSAAPRAVVFGSGGTACSLAVLGMLM</sequence>
<accession>A0A9E7FHV8</accession>
<feature type="domain" description="Phytocyanin" evidence="11">
    <location>
        <begin position="26"/>
        <end position="144"/>
    </location>
</feature>
<dbReference type="GO" id="GO:0012505">
    <property type="term" value="C:endomembrane system"/>
    <property type="evidence" value="ECO:0007669"/>
    <property type="project" value="UniProtKB-SubCell"/>
</dbReference>
<evidence type="ECO:0000256" key="4">
    <source>
        <dbReference type="ARBA" id="ARBA00023136"/>
    </source>
</evidence>
<dbReference type="PROSITE" id="PS51485">
    <property type="entry name" value="PHYTOCYANIN"/>
    <property type="match status" value="1"/>
</dbReference>
<evidence type="ECO:0000256" key="10">
    <source>
        <dbReference type="SAM" id="SignalP"/>
    </source>
</evidence>
<dbReference type="GO" id="GO:0009055">
    <property type="term" value="F:electron transfer activity"/>
    <property type="evidence" value="ECO:0007669"/>
    <property type="project" value="InterPro"/>
</dbReference>
<dbReference type="GO" id="GO:0098552">
    <property type="term" value="C:side of membrane"/>
    <property type="evidence" value="ECO:0007669"/>
    <property type="project" value="UniProtKB-KW"/>
</dbReference>
<dbReference type="Pfam" id="PF02298">
    <property type="entry name" value="Cu_bind_like"/>
    <property type="match status" value="1"/>
</dbReference>
<keyword evidence="4" id="KW-0472">Membrane</keyword>
<proteinExistence type="inferred from homology"/>
<feature type="chain" id="PRO_5038484938" evidence="10">
    <location>
        <begin position="26"/>
        <end position="194"/>
    </location>
</feature>
<evidence type="ECO:0000256" key="6">
    <source>
        <dbReference type="ARBA" id="ARBA00023180"/>
    </source>
</evidence>
<reference evidence="12" key="1">
    <citation type="submission" date="2022-05" db="EMBL/GenBank/DDBJ databases">
        <title>The Musa troglodytarum L. genome provides insights into the mechanism of non-climacteric behaviour and enrichment of carotenoids.</title>
        <authorList>
            <person name="Wang J."/>
        </authorList>
    </citation>
    <scope>NUCLEOTIDE SEQUENCE</scope>
    <source>
        <tissue evidence="12">Leaf</tissue>
    </source>
</reference>
<dbReference type="SUPFAM" id="SSF49503">
    <property type="entry name" value="Cupredoxins"/>
    <property type="match status" value="1"/>
</dbReference>